<dbReference type="Proteomes" id="UP000439903">
    <property type="component" value="Unassembled WGS sequence"/>
</dbReference>
<dbReference type="EMBL" id="WTPW01000131">
    <property type="protein sequence ID" value="KAF0543763.1"/>
    <property type="molecule type" value="Genomic_DNA"/>
</dbReference>
<keyword evidence="2" id="KW-1185">Reference proteome</keyword>
<organism evidence="1 2">
    <name type="scientific">Gigaspora margarita</name>
    <dbReference type="NCBI Taxonomy" id="4874"/>
    <lineage>
        <taxon>Eukaryota</taxon>
        <taxon>Fungi</taxon>
        <taxon>Fungi incertae sedis</taxon>
        <taxon>Mucoromycota</taxon>
        <taxon>Glomeromycotina</taxon>
        <taxon>Glomeromycetes</taxon>
        <taxon>Diversisporales</taxon>
        <taxon>Gigasporaceae</taxon>
        <taxon>Gigaspora</taxon>
    </lineage>
</organism>
<gene>
    <name evidence="1" type="ORF">F8M41_003439</name>
</gene>
<accession>A0A8H4ES52</accession>
<dbReference type="OrthoDB" id="2409327at2759"/>
<evidence type="ECO:0000313" key="1">
    <source>
        <dbReference type="EMBL" id="KAF0543763.1"/>
    </source>
</evidence>
<comment type="caution">
    <text evidence="1">The sequence shown here is derived from an EMBL/GenBank/DDBJ whole genome shotgun (WGS) entry which is preliminary data.</text>
</comment>
<name>A0A8H4ES52_GIGMA</name>
<reference evidence="1 2" key="1">
    <citation type="journal article" date="2019" name="Environ. Microbiol.">
        <title>At the nexus of three kingdoms: the genome of the mycorrhizal fungus Gigaspora margarita provides insights into plant, endobacterial and fungal interactions.</title>
        <authorList>
            <person name="Venice F."/>
            <person name="Ghignone S."/>
            <person name="Salvioli di Fossalunga A."/>
            <person name="Amselem J."/>
            <person name="Novero M."/>
            <person name="Xianan X."/>
            <person name="Sedzielewska Toro K."/>
            <person name="Morin E."/>
            <person name="Lipzen A."/>
            <person name="Grigoriev I.V."/>
            <person name="Henrissat B."/>
            <person name="Martin F.M."/>
            <person name="Bonfante P."/>
        </authorList>
    </citation>
    <scope>NUCLEOTIDE SEQUENCE [LARGE SCALE GENOMIC DNA]</scope>
    <source>
        <strain evidence="1 2">BEG34</strain>
    </source>
</reference>
<protein>
    <submittedName>
        <fullName evidence="1">Uncharacterized protein</fullName>
    </submittedName>
</protein>
<evidence type="ECO:0000313" key="2">
    <source>
        <dbReference type="Proteomes" id="UP000439903"/>
    </source>
</evidence>
<dbReference type="AlphaFoldDB" id="A0A8H4ES52"/>
<sequence>MYTISKPTGDYYKVKLKVGEIVEATLFGESTQMFGKIISIIKHTWNNNQEYIFLCFKWLKNLNEADTLLGCPIYQIQHLDNDSFNQIHPLSVVLQSSNIPFIHYCKSSCSFQQHDTTDYEYIRNDFFFKAI</sequence>
<proteinExistence type="predicted"/>